<dbReference type="Pfam" id="PF03886">
    <property type="entry name" value="ABC_trans_aux"/>
    <property type="match status" value="1"/>
</dbReference>
<sequence length="211" mass="22714">MPLPLLIRPILVLPLLLAACASEVPAPRTLALQAIPGKLPAAAGAASAAMAPNPASVDVVVDRVILPDLIKRNTLLERIAPGEVVYHDAARWAEPLSEALPRVLADDLSTRLSRSVGLNKLRPLSNTAAPAWLLWVDVRRLEVDPQGQVTLVALWTWQREGTSNTHWQQGHFTATASSRDPERVAYAHSQVLSEFAQAIATGFAQGIWAAP</sequence>
<accession>A0ABT5KSS9</accession>
<comment type="caution">
    <text evidence="3">The sequence shown here is derived from an EMBL/GenBank/DDBJ whole genome shotgun (WGS) entry which is preliminary data.</text>
</comment>
<dbReference type="EMBL" id="JAQQXS010000009">
    <property type="protein sequence ID" value="MDC8785881.1"/>
    <property type="molecule type" value="Genomic_DNA"/>
</dbReference>
<name>A0ABT5KSS9_9BURK</name>
<dbReference type="RefSeq" id="WP_273596990.1">
    <property type="nucleotide sequence ID" value="NZ_JAQQXS010000009.1"/>
</dbReference>
<evidence type="ECO:0000313" key="4">
    <source>
        <dbReference type="Proteomes" id="UP001219862"/>
    </source>
</evidence>
<keyword evidence="4" id="KW-1185">Reference proteome</keyword>
<feature type="domain" description="ABC-type transport auxiliary lipoprotein component" evidence="2">
    <location>
        <begin position="45"/>
        <end position="200"/>
    </location>
</feature>
<evidence type="ECO:0000259" key="2">
    <source>
        <dbReference type="Pfam" id="PF03886"/>
    </source>
</evidence>
<gene>
    <name evidence="3" type="ORF">PRZ01_11835</name>
</gene>
<evidence type="ECO:0000256" key="1">
    <source>
        <dbReference type="SAM" id="SignalP"/>
    </source>
</evidence>
<dbReference type="SUPFAM" id="SSF159594">
    <property type="entry name" value="XCC0632-like"/>
    <property type="match status" value="1"/>
</dbReference>
<protein>
    <submittedName>
        <fullName evidence="3">PqiC family protein</fullName>
    </submittedName>
</protein>
<dbReference type="InterPro" id="IPR005586">
    <property type="entry name" value="ABC_trans_aux"/>
</dbReference>
<feature type="signal peptide" evidence="1">
    <location>
        <begin position="1"/>
        <end position="21"/>
    </location>
</feature>
<feature type="chain" id="PRO_5045525984" evidence="1">
    <location>
        <begin position="22"/>
        <end position="211"/>
    </location>
</feature>
<keyword evidence="1" id="KW-0732">Signal</keyword>
<proteinExistence type="predicted"/>
<reference evidence="3 4" key="1">
    <citation type="submission" date="2022-10" db="EMBL/GenBank/DDBJ databases">
        <title>paucibacter sp. hw8 Genome sequencing.</title>
        <authorList>
            <person name="Park S."/>
        </authorList>
    </citation>
    <scope>NUCLEOTIDE SEQUENCE [LARGE SCALE GENOMIC DNA]</scope>
    <source>
        <strain evidence="4">hw8</strain>
    </source>
</reference>
<evidence type="ECO:0000313" key="3">
    <source>
        <dbReference type="EMBL" id="MDC8785881.1"/>
    </source>
</evidence>
<dbReference type="Proteomes" id="UP001219862">
    <property type="component" value="Unassembled WGS sequence"/>
</dbReference>
<dbReference type="Gene3D" id="3.40.50.10610">
    <property type="entry name" value="ABC-type transport auxiliary lipoprotein component"/>
    <property type="match status" value="1"/>
</dbReference>
<organism evidence="3 4">
    <name type="scientific">Roseateles koreensis</name>
    <dbReference type="NCBI Taxonomy" id="2987526"/>
    <lineage>
        <taxon>Bacteria</taxon>
        <taxon>Pseudomonadati</taxon>
        <taxon>Pseudomonadota</taxon>
        <taxon>Betaproteobacteria</taxon>
        <taxon>Burkholderiales</taxon>
        <taxon>Sphaerotilaceae</taxon>
        <taxon>Roseateles</taxon>
    </lineage>
</organism>